<gene>
    <name evidence="1" type="ORF">P5673_003609</name>
</gene>
<dbReference type="AlphaFoldDB" id="A0AAD9R0W3"/>
<evidence type="ECO:0000313" key="1">
    <source>
        <dbReference type="EMBL" id="KAK2571057.1"/>
    </source>
</evidence>
<reference evidence="1" key="1">
    <citation type="journal article" date="2023" name="G3 (Bethesda)">
        <title>Whole genome assembly and annotation of the endangered Caribbean coral Acropora cervicornis.</title>
        <authorList>
            <person name="Selwyn J.D."/>
            <person name="Vollmer S.V."/>
        </authorList>
    </citation>
    <scope>NUCLEOTIDE SEQUENCE</scope>
    <source>
        <strain evidence="1">K2</strain>
    </source>
</reference>
<sequence length="72" mass="8503">MERAKENLRIVKSQISGKRRPSLLDEIQVAKEVILKSERMPTDDEEDDDVDEEQEYRGIWRVSRQELDTKAT</sequence>
<keyword evidence="2" id="KW-1185">Reference proteome</keyword>
<reference evidence="1" key="2">
    <citation type="journal article" date="2023" name="Science">
        <title>Genomic signatures of disease resistance in endangered staghorn corals.</title>
        <authorList>
            <person name="Vollmer S.V."/>
            <person name="Selwyn J.D."/>
            <person name="Despard B.A."/>
            <person name="Roesel C.L."/>
        </authorList>
    </citation>
    <scope>NUCLEOTIDE SEQUENCE</scope>
    <source>
        <strain evidence="1">K2</strain>
    </source>
</reference>
<dbReference type="EMBL" id="JARQWQ010000006">
    <property type="protein sequence ID" value="KAK2571057.1"/>
    <property type="molecule type" value="Genomic_DNA"/>
</dbReference>
<proteinExistence type="predicted"/>
<dbReference type="Proteomes" id="UP001249851">
    <property type="component" value="Unassembled WGS sequence"/>
</dbReference>
<name>A0AAD9R0W3_ACRCE</name>
<protein>
    <submittedName>
        <fullName evidence="1">Uncharacterized protein</fullName>
    </submittedName>
</protein>
<organism evidence="1 2">
    <name type="scientific">Acropora cervicornis</name>
    <name type="common">Staghorn coral</name>
    <dbReference type="NCBI Taxonomy" id="6130"/>
    <lineage>
        <taxon>Eukaryota</taxon>
        <taxon>Metazoa</taxon>
        <taxon>Cnidaria</taxon>
        <taxon>Anthozoa</taxon>
        <taxon>Hexacorallia</taxon>
        <taxon>Scleractinia</taxon>
        <taxon>Astrocoeniina</taxon>
        <taxon>Acroporidae</taxon>
        <taxon>Acropora</taxon>
    </lineage>
</organism>
<accession>A0AAD9R0W3</accession>
<evidence type="ECO:0000313" key="2">
    <source>
        <dbReference type="Proteomes" id="UP001249851"/>
    </source>
</evidence>
<comment type="caution">
    <text evidence="1">The sequence shown here is derived from an EMBL/GenBank/DDBJ whole genome shotgun (WGS) entry which is preliminary data.</text>
</comment>